<dbReference type="AlphaFoldDB" id="A0A2W1BEX7"/>
<organism evidence="2 3">
    <name type="scientific">Helicoverpa armigera</name>
    <name type="common">Cotton bollworm</name>
    <name type="synonym">Heliothis armigera</name>
    <dbReference type="NCBI Taxonomy" id="29058"/>
    <lineage>
        <taxon>Eukaryota</taxon>
        <taxon>Metazoa</taxon>
        <taxon>Ecdysozoa</taxon>
        <taxon>Arthropoda</taxon>
        <taxon>Hexapoda</taxon>
        <taxon>Insecta</taxon>
        <taxon>Pterygota</taxon>
        <taxon>Neoptera</taxon>
        <taxon>Endopterygota</taxon>
        <taxon>Lepidoptera</taxon>
        <taxon>Glossata</taxon>
        <taxon>Ditrysia</taxon>
        <taxon>Noctuoidea</taxon>
        <taxon>Noctuidae</taxon>
        <taxon>Heliothinae</taxon>
        <taxon>Helicoverpa</taxon>
    </lineage>
</organism>
<evidence type="ECO:0008006" key="4">
    <source>
        <dbReference type="Google" id="ProtNLM"/>
    </source>
</evidence>
<reference evidence="2 3" key="1">
    <citation type="journal article" date="2017" name="BMC Biol.">
        <title>Genomic innovations, transcriptional plasticity and gene loss underlying the evolution and divergence of two highly polyphagous and invasive Helicoverpa pest species.</title>
        <authorList>
            <person name="Pearce S.L."/>
            <person name="Clarke D.F."/>
            <person name="East P.D."/>
            <person name="Elfekih S."/>
            <person name="Gordon K.H."/>
            <person name="Jermiin L.S."/>
            <person name="McGaughran A."/>
            <person name="Oakeshott J.G."/>
            <person name="Papanikolaou A."/>
            <person name="Perera O.P."/>
            <person name="Rane R.V."/>
            <person name="Richards S."/>
            <person name="Tay W.T."/>
            <person name="Walsh T.K."/>
            <person name="Anderson A."/>
            <person name="Anderson C.J."/>
            <person name="Asgari S."/>
            <person name="Board P.G."/>
            <person name="Bretschneider A."/>
            <person name="Campbell P.M."/>
            <person name="Chertemps T."/>
            <person name="Christeller J.T."/>
            <person name="Coppin C.W."/>
            <person name="Downes S.J."/>
            <person name="Duan G."/>
            <person name="Farnsworth C.A."/>
            <person name="Good R.T."/>
            <person name="Han L.B."/>
            <person name="Han Y.C."/>
            <person name="Hatje K."/>
            <person name="Horne I."/>
            <person name="Huang Y.P."/>
            <person name="Hughes D.S."/>
            <person name="Jacquin-Joly E."/>
            <person name="James W."/>
            <person name="Jhangiani S."/>
            <person name="Kollmar M."/>
            <person name="Kuwar S.S."/>
            <person name="Li S."/>
            <person name="Liu N.Y."/>
            <person name="Maibeche M.T."/>
            <person name="Miller J.R."/>
            <person name="Montagne N."/>
            <person name="Perry T."/>
            <person name="Qu J."/>
            <person name="Song S.V."/>
            <person name="Sutton G.G."/>
            <person name="Vogel H."/>
            <person name="Walenz B.P."/>
            <person name="Xu W."/>
            <person name="Zhang H.J."/>
            <person name="Zou Z."/>
            <person name="Batterham P."/>
            <person name="Edwards O.R."/>
            <person name="Feyereisen R."/>
            <person name="Gibbs R.A."/>
            <person name="Heckel D.G."/>
            <person name="McGrath A."/>
            <person name="Robin C."/>
            <person name="Scherer S.E."/>
            <person name="Worley K.C."/>
            <person name="Wu Y.D."/>
        </authorList>
    </citation>
    <scope>NUCLEOTIDE SEQUENCE [LARGE SCALE GENOMIC DNA]</scope>
    <source>
        <strain evidence="2">Harm_GR_Male_#8</strain>
        <tissue evidence="2">Whole organism</tissue>
    </source>
</reference>
<keyword evidence="1" id="KW-0732">Signal</keyword>
<dbReference type="OrthoDB" id="10012075at2759"/>
<dbReference type="Proteomes" id="UP000249218">
    <property type="component" value="Unassembled WGS sequence"/>
</dbReference>
<proteinExistence type="predicted"/>
<feature type="chain" id="PRO_5016055571" description="Ig-like domain-containing protein" evidence="1">
    <location>
        <begin position="29"/>
        <end position="73"/>
    </location>
</feature>
<name>A0A2W1BEX7_HELAM</name>
<sequence length="73" mass="8215">MSWLKNFVMKWPQLLVLGVSVLFRCTDSVDLPRFVGPGSNVTVAVGRDAALTCRVDNLQSFKGRLNLWCRVCE</sequence>
<dbReference type="EMBL" id="KZ150091">
    <property type="protein sequence ID" value="PZC73679.1"/>
    <property type="molecule type" value="Genomic_DNA"/>
</dbReference>
<accession>A0A2W1BEX7</accession>
<protein>
    <recommendedName>
        <fullName evidence="4">Ig-like domain-containing protein</fullName>
    </recommendedName>
</protein>
<evidence type="ECO:0000313" key="3">
    <source>
        <dbReference type="Proteomes" id="UP000249218"/>
    </source>
</evidence>
<evidence type="ECO:0000256" key="1">
    <source>
        <dbReference type="SAM" id="SignalP"/>
    </source>
</evidence>
<gene>
    <name evidence="2" type="primary">HaOG208979</name>
    <name evidence="2" type="ORF">B5X24_HaOG208979</name>
</gene>
<keyword evidence="3" id="KW-1185">Reference proteome</keyword>
<evidence type="ECO:0000313" key="2">
    <source>
        <dbReference type="EMBL" id="PZC73679.1"/>
    </source>
</evidence>
<feature type="signal peptide" evidence="1">
    <location>
        <begin position="1"/>
        <end position="28"/>
    </location>
</feature>